<evidence type="ECO:0000313" key="2">
    <source>
        <dbReference type="Proteomes" id="UP000654075"/>
    </source>
</evidence>
<organism evidence="1 2">
    <name type="scientific">Polarella glacialis</name>
    <name type="common">Dinoflagellate</name>
    <dbReference type="NCBI Taxonomy" id="89957"/>
    <lineage>
        <taxon>Eukaryota</taxon>
        <taxon>Sar</taxon>
        <taxon>Alveolata</taxon>
        <taxon>Dinophyceae</taxon>
        <taxon>Suessiales</taxon>
        <taxon>Suessiaceae</taxon>
        <taxon>Polarella</taxon>
    </lineage>
</organism>
<protein>
    <submittedName>
        <fullName evidence="1">Uncharacterized protein</fullName>
    </submittedName>
</protein>
<name>A0A813HN75_POLGL</name>
<gene>
    <name evidence="1" type="ORF">PGLA1383_LOCUS55031</name>
</gene>
<evidence type="ECO:0000313" key="1">
    <source>
        <dbReference type="EMBL" id="CAE8640091.1"/>
    </source>
</evidence>
<dbReference type="EMBL" id="CAJNNV010032473">
    <property type="protein sequence ID" value="CAE8640091.1"/>
    <property type="molecule type" value="Genomic_DNA"/>
</dbReference>
<keyword evidence="2" id="KW-1185">Reference proteome</keyword>
<dbReference type="AlphaFoldDB" id="A0A813HN75"/>
<feature type="non-terminal residue" evidence="1">
    <location>
        <position position="99"/>
    </location>
</feature>
<comment type="caution">
    <text evidence="1">The sequence shown here is derived from an EMBL/GenBank/DDBJ whole genome shotgun (WGS) entry which is preliminary data.</text>
</comment>
<reference evidence="1" key="1">
    <citation type="submission" date="2021-02" db="EMBL/GenBank/DDBJ databases">
        <authorList>
            <person name="Dougan E. K."/>
            <person name="Rhodes N."/>
            <person name="Thang M."/>
            <person name="Chan C."/>
        </authorList>
    </citation>
    <scope>NUCLEOTIDE SEQUENCE</scope>
</reference>
<proteinExistence type="predicted"/>
<dbReference type="Proteomes" id="UP000654075">
    <property type="component" value="Unassembled WGS sequence"/>
</dbReference>
<accession>A0A813HN75</accession>
<sequence>QWAYSGGPNLSVLWEVYVLLRRLAAESAAATAEAAAAGLLPPEVSALPRGLPETVERSFALAFVDEVYRDPASAANWEALLNEGLENNLPAIVESKQIL</sequence>
<feature type="non-terminal residue" evidence="1">
    <location>
        <position position="1"/>
    </location>
</feature>